<evidence type="ECO:0000313" key="3">
    <source>
        <dbReference type="Proteomes" id="UP000515908"/>
    </source>
</evidence>
<name>A0A7G2CF73_9TRYP</name>
<organism evidence="2 3">
    <name type="scientific">Angomonas deanei</name>
    <dbReference type="NCBI Taxonomy" id="59799"/>
    <lineage>
        <taxon>Eukaryota</taxon>
        <taxon>Discoba</taxon>
        <taxon>Euglenozoa</taxon>
        <taxon>Kinetoplastea</taxon>
        <taxon>Metakinetoplastina</taxon>
        <taxon>Trypanosomatida</taxon>
        <taxon>Trypanosomatidae</taxon>
        <taxon>Strigomonadinae</taxon>
        <taxon>Angomonas</taxon>
    </lineage>
</organism>
<dbReference type="AlphaFoldDB" id="A0A7G2CF73"/>
<accession>A0A7G2CF73</accession>
<reference evidence="2 3" key="1">
    <citation type="submission" date="2020-08" db="EMBL/GenBank/DDBJ databases">
        <authorList>
            <person name="Newling K."/>
            <person name="Davey J."/>
            <person name="Forrester S."/>
        </authorList>
    </citation>
    <scope>NUCLEOTIDE SEQUENCE [LARGE SCALE GENOMIC DNA]</scope>
    <source>
        <strain evidence="3">Crithidia deanei Carvalho (ATCC PRA-265)</strain>
    </source>
</reference>
<evidence type="ECO:0000313" key="2">
    <source>
        <dbReference type="EMBL" id="CAD2218470.1"/>
    </source>
</evidence>
<protein>
    <submittedName>
        <fullName evidence="2">Uncharacterized protein</fullName>
    </submittedName>
</protein>
<feature type="region of interest" description="Disordered" evidence="1">
    <location>
        <begin position="618"/>
        <end position="645"/>
    </location>
</feature>
<proteinExistence type="predicted"/>
<dbReference type="Proteomes" id="UP000515908">
    <property type="component" value="Chromosome 11"/>
</dbReference>
<dbReference type="EMBL" id="LR877155">
    <property type="protein sequence ID" value="CAD2218470.1"/>
    <property type="molecule type" value="Genomic_DNA"/>
</dbReference>
<keyword evidence="3" id="KW-1185">Reference proteome</keyword>
<dbReference type="VEuPathDB" id="TriTrypDB:ADEAN_000595900"/>
<gene>
    <name evidence="2" type="ORF">ADEAN_000595900</name>
</gene>
<evidence type="ECO:0000256" key="1">
    <source>
        <dbReference type="SAM" id="MobiDB-lite"/>
    </source>
</evidence>
<sequence>MRENAKDTISAAEEDYSLVGPDGSVPLFVFVKSLPLHTLNDIFSSYRSVVHYISKTKLLRIVTVSDQRKDQPISYGSLLFVSLREEVLPFVFSLVESGESAEADPSSTGGSKDMGFMDVVEMTKRALQEELENLQKRGISQQFFPLAQAFHLIKKELKERATSVDMHYNAFSNIFMLHAKPLENPENTTLRLEDADHVNKFSVADTFWIYRFSKTIYIALKQPNATRPPPFNETRLTTFSDRSTPCSENNYGGWGSSIAVPTKKDVYEILKYVPIEWSHFGSLKIPQDIKKKHMRTSSPLQWFRRQPYYFELRRINNNVEIRRSILLHPEVHELTSVQAREMIDLKIASGEANSLVNLDKNEHRPADNVSPEMKKIIKFFLRVCPSYFVPFSLILQRYTKKNLDEEKLLKLSESMKEDFELYFPRHSSVPLVRQRKGADSSRWADAFIKDMESHPDDVQYIVEIFNVLICSWDRPDFILERLPPAVKTSIGGLEGLMAVLRRHPNIFRVGEKYVCRVDASNPLSLEEAEPTVGTITTRTLLRNENPYLSPLEVAKVFYALVPVGEPCTITYLVEEASPAMQVALPPRVISLIQQFPQFFACSEDSPGVFSIYKVGKKKGTSPSSTPKEAPVLPSNPDAPEAEDDRYLDEVDDSWREGTDTGKGRFSREEVVSHVAALIPQDGVDISQLLLWLSLPVQQSANAHFGGIVKMLEAEKNVFRITESSGTKRVFRA</sequence>